<comment type="caution">
    <text evidence="2">The sequence shown here is derived from an EMBL/GenBank/DDBJ whole genome shotgun (WGS) entry which is preliminary data.</text>
</comment>
<keyword evidence="1" id="KW-0812">Transmembrane</keyword>
<feature type="non-terminal residue" evidence="2">
    <location>
        <position position="194"/>
    </location>
</feature>
<protein>
    <submittedName>
        <fullName evidence="2">Uncharacterized protein</fullName>
    </submittedName>
</protein>
<dbReference type="Pfam" id="PF11374">
    <property type="entry name" value="DUF3176"/>
    <property type="match status" value="1"/>
</dbReference>
<keyword evidence="1" id="KW-1133">Transmembrane helix</keyword>
<feature type="transmembrane region" description="Helical" evidence="1">
    <location>
        <begin position="42"/>
        <end position="62"/>
    </location>
</feature>
<evidence type="ECO:0000313" key="3">
    <source>
        <dbReference type="Proteomes" id="UP000754883"/>
    </source>
</evidence>
<dbReference type="Proteomes" id="UP000754883">
    <property type="component" value="Unassembled WGS sequence"/>
</dbReference>
<dbReference type="PANTHER" id="PTHR35394:SF5">
    <property type="entry name" value="DUF3176 DOMAIN-CONTAINING PROTEIN"/>
    <property type="match status" value="1"/>
</dbReference>
<sequence>SGICLHIAFQNISQRNEQSGIKHDRETDGVRRCDVSPWTFEITALATTAGQFFAMIAVLVYFNGREAIISSFITPNTVVSILSTGCKASLISAASSCISQATWVLFADRPRRLFDFEMVADASRGELGSIRLVFSKRFQGGLLVRLGALRTIFTIAMDPFAQQLVKITKITRLAAWREHISIFAMFSSYSKVLS</sequence>
<keyword evidence="3" id="KW-1185">Reference proteome</keyword>
<dbReference type="InterPro" id="IPR021514">
    <property type="entry name" value="DUF3176"/>
</dbReference>
<reference evidence="2" key="1">
    <citation type="submission" date="2021-10" db="EMBL/GenBank/DDBJ databases">
        <authorList>
            <person name="Piombo E."/>
        </authorList>
    </citation>
    <scope>NUCLEOTIDE SEQUENCE</scope>
</reference>
<proteinExistence type="predicted"/>
<name>A0A9N9YAB9_9HYPO</name>
<organism evidence="2 3">
    <name type="scientific">Clonostachys byssicola</name>
    <dbReference type="NCBI Taxonomy" id="160290"/>
    <lineage>
        <taxon>Eukaryota</taxon>
        <taxon>Fungi</taxon>
        <taxon>Dikarya</taxon>
        <taxon>Ascomycota</taxon>
        <taxon>Pezizomycotina</taxon>
        <taxon>Sordariomycetes</taxon>
        <taxon>Hypocreomycetidae</taxon>
        <taxon>Hypocreales</taxon>
        <taxon>Bionectriaceae</taxon>
        <taxon>Clonostachys</taxon>
    </lineage>
</organism>
<gene>
    <name evidence="2" type="ORF">CBYS24578_00012061</name>
</gene>
<dbReference type="PANTHER" id="PTHR35394">
    <property type="entry name" value="DUF3176 DOMAIN-CONTAINING PROTEIN"/>
    <property type="match status" value="1"/>
</dbReference>
<dbReference type="OrthoDB" id="5376804at2759"/>
<accession>A0A9N9YAB9</accession>
<dbReference type="EMBL" id="CABFNO020001566">
    <property type="protein sequence ID" value="CAH0004519.1"/>
    <property type="molecule type" value="Genomic_DNA"/>
</dbReference>
<dbReference type="AlphaFoldDB" id="A0A9N9YAB9"/>
<evidence type="ECO:0000256" key="1">
    <source>
        <dbReference type="SAM" id="Phobius"/>
    </source>
</evidence>
<evidence type="ECO:0000313" key="2">
    <source>
        <dbReference type="EMBL" id="CAH0004519.1"/>
    </source>
</evidence>
<keyword evidence="1" id="KW-0472">Membrane</keyword>